<evidence type="ECO:0000256" key="5">
    <source>
        <dbReference type="ARBA" id="ARBA00022777"/>
    </source>
</evidence>
<feature type="domain" description="Protein kinase" evidence="8">
    <location>
        <begin position="11"/>
        <end position="185"/>
    </location>
</feature>
<keyword evidence="5" id="KW-0418">Kinase</keyword>
<dbReference type="Proteomes" id="UP000179935">
    <property type="component" value="Unassembled WGS sequence"/>
</dbReference>
<keyword evidence="2" id="KW-0723">Serine/threonine-protein kinase</keyword>
<dbReference type="SMART" id="SM00220">
    <property type="entry name" value="S_TKc"/>
    <property type="match status" value="1"/>
</dbReference>
<keyword evidence="4 7" id="KW-0547">Nucleotide-binding</keyword>
<keyword evidence="6 7" id="KW-0067">ATP-binding</keyword>
<dbReference type="PROSITE" id="PS00107">
    <property type="entry name" value="PROTEIN_KINASE_ATP"/>
    <property type="match status" value="1"/>
</dbReference>
<dbReference type="EC" id="2.7.11.1" evidence="1"/>
<name>A0A1S2PWY8_9ACTN</name>
<dbReference type="PANTHER" id="PTHR43289:SF6">
    <property type="entry name" value="SERINE_THREONINE-PROTEIN KINASE NEKL-3"/>
    <property type="match status" value="1"/>
</dbReference>
<organism evidence="9 10">
    <name type="scientific">Streptomyces colonosanans</name>
    <dbReference type="NCBI Taxonomy" id="1428652"/>
    <lineage>
        <taxon>Bacteria</taxon>
        <taxon>Bacillati</taxon>
        <taxon>Actinomycetota</taxon>
        <taxon>Actinomycetes</taxon>
        <taxon>Kitasatosporales</taxon>
        <taxon>Streptomycetaceae</taxon>
        <taxon>Streptomyces</taxon>
    </lineage>
</organism>
<dbReference type="InterPro" id="IPR008271">
    <property type="entry name" value="Ser/Thr_kinase_AS"/>
</dbReference>
<evidence type="ECO:0000256" key="6">
    <source>
        <dbReference type="ARBA" id="ARBA00022840"/>
    </source>
</evidence>
<evidence type="ECO:0000313" key="10">
    <source>
        <dbReference type="Proteomes" id="UP000179935"/>
    </source>
</evidence>
<dbReference type="SUPFAM" id="SSF56112">
    <property type="entry name" value="Protein kinase-like (PK-like)"/>
    <property type="match status" value="1"/>
</dbReference>
<dbReference type="GO" id="GO:0004674">
    <property type="term" value="F:protein serine/threonine kinase activity"/>
    <property type="evidence" value="ECO:0007669"/>
    <property type="project" value="UniProtKB-KW"/>
</dbReference>
<evidence type="ECO:0000259" key="8">
    <source>
        <dbReference type="PROSITE" id="PS50011"/>
    </source>
</evidence>
<comment type="caution">
    <text evidence="9">The sequence shown here is derived from an EMBL/GenBank/DDBJ whole genome shotgun (WGS) entry which is preliminary data.</text>
</comment>
<dbReference type="Pfam" id="PF00069">
    <property type="entry name" value="Pkinase"/>
    <property type="match status" value="1"/>
</dbReference>
<gene>
    <name evidence="9" type="ORF">BIV24_05830</name>
</gene>
<evidence type="ECO:0000256" key="2">
    <source>
        <dbReference type="ARBA" id="ARBA00022527"/>
    </source>
</evidence>
<dbReference type="PANTHER" id="PTHR43289">
    <property type="entry name" value="MITOGEN-ACTIVATED PROTEIN KINASE KINASE KINASE 20-RELATED"/>
    <property type="match status" value="1"/>
</dbReference>
<evidence type="ECO:0000256" key="7">
    <source>
        <dbReference type="PROSITE-ProRule" id="PRU10141"/>
    </source>
</evidence>
<evidence type="ECO:0000256" key="3">
    <source>
        <dbReference type="ARBA" id="ARBA00022679"/>
    </source>
</evidence>
<feature type="binding site" evidence="7">
    <location>
        <position position="40"/>
    </location>
    <ligand>
        <name>ATP</name>
        <dbReference type="ChEBI" id="CHEBI:30616"/>
    </ligand>
</feature>
<evidence type="ECO:0000256" key="1">
    <source>
        <dbReference type="ARBA" id="ARBA00012513"/>
    </source>
</evidence>
<keyword evidence="10" id="KW-1185">Reference proteome</keyword>
<dbReference type="AlphaFoldDB" id="A0A1S2PWY8"/>
<dbReference type="InterPro" id="IPR017441">
    <property type="entry name" value="Protein_kinase_ATP_BS"/>
</dbReference>
<dbReference type="PROSITE" id="PS00108">
    <property type="entry name" value="PROTEIN_KINASE_ST"/>
    <property type="match status" value="1"/>
</dbReference>
<evidence type="ECO:0000256" key="4">
    <source>
        <dbReference type="ARBA" id="ARBA00022741"/>
    </source>
</evidence>
<proteinExistence type="predicted"/>
<sequence>MERGELIAGRYELVKRLGRGGMGDVWAGRDRTLHRDVAIKLLVLDGAAHEDLPRRFEREAVAAAQINHPNVVALHDRGVHEDLLFLVMERVAGATLTEYIRSDGPMAPSHALAIAEEICAALIAAHQAGVVHYDIKPHNVMLTPGRQVKVVDFGIAGFLQTAFTLAGSSQLTPAGTPEYGARAGV</sequence>
<dbReference type="InterPro" id="IPR000719">
    <property type="entry name" value="Prot_kinase_dom"/>
</dbReference>
<dbReference type="Gene3D" id="3.30.200.20">
    <property type="entry name" value="Phosphorylase Kinase, domain 1"/>
    <property type="match status" value="1"/>
</dbReference>
<reference evidence="9 10" key="1">
    <citation type="submission" date="2016-10" db="EMBL/GenBank/DDBJ databases">
        <title>Genome sequence of Streptomyces sp. MUSC 93.</title>
        <authorList>
            <person name="Lee L.-H."/>
            <person name="Ser H.-L."/>
            <person name="Law J.W.-F."/>
        </authorList>
    </citation>
    <scope>NUCLEOTIDE SEQUENCE [LARGE SCALE GENOMIC DNA]</scope>
    <source>
        <strain evidence="9 10">MUSC 93</strain>
    </source>
</reference>
<dbReference type="RefSeq" id="WP_071365069.1">
    <property type="nucleotide sequence ID" value="NZ_MLYP01000013.1"/>
</dbReference>
<dbReference type="STRING" id="1428652.BIV24_05830"/>
<dbReference type="EMBL" id="MLYP01000013">
    <property type="protein sequence ID" value="OIJ98367.1"/>
    <property type="molecule type" value="Genomic_DNA"/>
</dbReference>
<dbReference type="CDD" id="cd14014">
    <property type="entry name" value="STKc_PknB_like"/>
    <property type="match status" value="1"/>
</dbReference>
<dbReference type="Gene3D" id="1.10.510.10">
    <property type="entry name" value="Transferase(Phosphotransferase) domain 1"/>
    <property type="match status" value="1"/>
</dbReference>
<dbReference type="InterPro" id="IPR011009">
    <property type="entry name" value="Kinase-like_dom_sf"/>
</dbReference>
<protein>
    <recommendedName>
        <fullName evidence="1">non-specific serine/threonine protein kinase</fullName>
        <ecNumber evidence="1">2.7.11.1</ecNumber>
    </recommendedName>
</protein>
<dbReference type="PROSITE" id="PS50011">
    <property type="entry name" value="PROTEIN_KINASE_DOM"/>
    <property type="match status" value="1"/>
</dbReference>
<accession>A0A1S2PWY8</accession>
<dbReference type="GO" id="GO:0005524">
    <property type="term" value="F:ATP binding"/>
    <property type="evidence" value="ECO:0007669"/>
    <property type="project" value="UniProtKB-UniRule"/>
</dbReference>
<evidence type="ECO:0000313" key="9">
    <source>
        <dbReference type="EMBL" id="OIJ98367.1"/>
    </source>
</evidence>
<dbReference type="OrthoDB" id="9762169at2"/>
<keyword evidence="3" id="KW-0808">Transferase</keyword>